<sequence>MIPDEQELATSLVPDVACEECIEEQAINDGEVPDDSVQQKSASTQTSKGKQ</sequence>
<protein>
    <submittedName>
        <fullName evidence="2">Uncharacterized protein</fullName>
    </submittedName>
</protein>
<gene>
    <name evidence="2" type="ORF">JYU34_010278</name>
</gene>
<evidence type="ECO:0000256" key="1">
    <source>
        <dbReference type="SAM" id="MobiDB-lite"/>
    </source>
</evidence>
<feature type="compositionally biased region" description="Polar residues" evidence="1">
    <location>
        <begin position="36"/>
        <end position="51"/>
    </location>
</feature>
<evidence type="ECO:0000313" key="2">
    <source>
        <dbReference type="EMBL" id="KAG7304884.1"/>
    </source>
</evidence>
<dbReference type="Proteomes" id="UP000823941">
    <property type="component" value="Chromosome 14"/>
</dbReference>
<evidence type="ECO:0000313" key="3">
    <source>
        <dbReference type="Proteomes" id="UP000823941"/>
    </source>
</evidence>
<dbReference type="EMBL" id="JAHIBW010000014">
    <property type="protein sequence ID" value="KAG7304884.1"/>
    <property type="molecule type" value="Genomic_DNA"/>
</dbReference>
<proteinExistence type="predicted"/>
<reference evidence="2 3" key="1">
    <citation type="submission" date="2021-06" db="EMBL/GenBank/DDBJ databases">
        <title>A haploid diamondback moth (Plutella xylostella L.) genome assembly resolves 31 chromosomes and identifies a diamide resistance mutation.</title>
        <authorList>
            <person name="Ward C.M."/>
            <person name="Perry K.D."/>
            <person name="Baker G."/>
            <person name="Powis K."/>
            <person name="Heckel D.G."/>
            <person name="Baxter S.W."/>
        </authorList>
    </citation>
    <scope>NUCLEOTIDE SEQUENCE [LARGE SCALE GENOMIC DNA]</scope>
    <source>
        <strain evidence="2 3">LV</strain>
        <tissue evidence="2">Single pupa</tissue>
    </source>
</reference>
<organism evidence="2 3">
    <name type="scientific">Plutella xylostella</name>
    <name type="common">Diamondback moth</name>
    <name type="synonym">Plutella maculipennis</name>
    <dbReference type="NCBI Taxonomy" id="51655"/>
    <lineage>
        <taxon>Eukaryota</taxon>
        <taxon>Metazoa</taxon>
        <taxon>Ecdysozoa</taxon>
        <taxon>Arthropoda</taxon>
        <taxon>Hexapoda</taxon>
        <taxon>Insecta</taxon>
        <taxon>Pterygota</taxon>
        <taxon>Neoptera</taxon>
        <taxon>Endopterygota</taxon>
        <taxon>Lepidoptera</taxon>
        <taxon>Glossata</taxon>
        <taxon>Ditrysia</taxon>
        <taxon>Yponomeutoidea</taxon>
        <taxon>Plutellidae</taxon>
        <taxon>Plutella</taxon>
    </lineage>
</organism>
<feature type="region of interest" description="Disordered" evidence="1">
    <location>
        <begin position="26"/>
        <end position="51"/>
    </location>
</feature>
<name>A0ABQ7QI66_PLUXY</name>
<accession>A0ABQ7QI66</accession>
<comment type="caution">
    <text evidence="2">The sequence shown here is derived from an EMBL/GenBank/DDBJ whole genome shotgun (WGS) entry which is preliminary data.</text>
</comment>
<keyword evidence="3" id="KW-1185">Reference proteome</keyword>